<dbReference type="Gene3D" id="3.30.530.20">
    <property type="match status" value="1"/>
</dbReference>
<evidence type="ECO:0000259" key="2">
    <source>
        <dbReference type="Pfam" id="PF08327"/>
    </source>
</evidence>
<comment type="similarity">
    <text evidence="1">Belongs to the AHA1 family.</text>
</comment>
<dbReference type="CDD" id="cd07814">
    <property type="entry name" value="SRPBCC_CalC_Aha1-like"/>
    <property type="match status" value="1"/>
</dbReference>
<gene>
    <name evidence="3" type="ORF">ACFPZ3_24665</name>
</gene>
<dbReference type="Pfam" id="PF08327">
    <property type="entry name" value="AHSA1"/>
    <property type="match status" value="1"/>
</dbReference>
<evidence type="ECO:0000256" key="1">
    <source>
        <dbReference type="ARBA" id="ARBA00006817"/>
    </source>
</evidence>
<organism evidence="3 4">
    <name type="scientific">Nonomuraea insulae</name>
    <dbReference type="NCBI Taxonomy" id="1616787"/>
    <lineage>
        <taxon>Bacteria</taxon>
        <taxon>Bacillati</taxon>
        <taxon>Actinomycetota</taxon>
        <taxon>Actinomycetes</taxon>
        <taxon>Streptosporangiales</taxon>
        <taxon>Streptosporangiaceae</taxon>
        <taxon>Nonomuraea</taxon>
    </lineage>
</organism>
<protein>
    <submittedName>
        <fullName evidence="3">SRPBCC domain-containing protein</fullName>
    </submittedName>
</protein>
<dbReference type="SUPFAM" id="SSF55961">
    <property type="entry name" value="Bet v1-like"/>
    <property type="match status" value="1"/>
</dbReference>
<proteinExistence type="inferred from homology"/>
<accession>A0ABW1CQM1</accession>
<dbReference type="RefSeq" id="WP_379516576.1">
    <property type="nucleotide sequence ID" value="NZ_JBHSPA010000027.1"/>
</dbReference>
<keyword evidence="4" id="KW-1185">Reference proteome</keyword>
<dbReference type="InterPro" id="IPR023393">
    <property type="entry name" value="START-like_dom_sf"/>
</dbReference>
<evidence type="ECO:0000313" key="3">
    <source>
        <dbReference type="EMBL" id="MFC5827076.1"/>
    </source>
</evidence>
<feature type="domain" description="Activator of Hsp90 ATPase homologue 1/2-like C-terminal" evidence="2">
    <location>
        <begin position="16"/>
        <end position="147"/>
    </location>
</feature>
<dbReference type="InterPro" id="IPR013538">
    <property type="entry name" value="ASHA1/2-like_C"/>
</dbReference>
<name>A0ABW1CQM1_9ACTN</name>
<evidence type="ECO:0000313" key="4">
    <source>
        <dbReference type="Proteomes" id="UP001596058"/>
    </source>
</evidence>
<reference evidence="4" key="1">
    <citation type="journal article" date="2019" name="Int. J. Syst. Evol. Microbiol.">
        <title>The Global Catalogue of Microorganisms (GCM) 10K type strain sequencing project: providing services to taxonomists for standard genome sequencing and annotation.</title>
        <authorList>
            <consortium name="The Broad Institute Genomics Platform"/>
            <consortium name="The Broad Institute Genome Sequencing Center for Infectious Disease"/>
            <person name="Wu L."/>
            <person name="Ma J."/>
        </authorList>
    </citation>
    <scope>NUCLEOTIDE SEQUENCE [LARGE SCALE GENOMIC DNA]</scope>
    <source>
        <strain evidence="4">CCUG 53903</strain>
    </source>
</reference>
<sequence length="151" mass="16784">MTDAASGKIEITRVLDAPRDVVYSAWTEPEHFTHWWGAPLETISMDVRPGGEWKATIVVDEQTQVPFAGVYQEIVPNEKLVYTLVDLSGREPAEQQALGPETVTVLLSDTDGGTTLTFLQEGNLPEDEIPRAEEGWGFFFDALGDYVKKIK</sequence>
<dbReference type="EMBL" id="JBHSPA010000027">
    <property type="protein sequence ID" value="MFC5827076.1"/>
    <property type="molecule type" value="Genomic_DNA"/>
</dbReference>
<dbReference type="Proteomes" id="UP001596058">
    <property type="component" value="Unassembled WGS sequence"/>
</dbReference>
<comment type="caution">
    <text evidence="3">The sequence shown here is derived from an EMBL/GenBank/DDBJ whole genome shotgun (WGS) entry which is preliminary data.</text>
</comment>